<dbReference type="Pfam" id="PF24883">
    <property type="entry name" value="NPHP3_N"/>
    <property type="match status" value="1"/>
</dbReference>
<dbReference type="OrthoDB" id="5086500at2759"/>
<evidence type="ECO:0000313" key="5">
    <source>
        <dbReference type="Proteomes" id="UP000326268"/>
    </source>
</evidence>
<keyword evidence="5" id="KW-1185">Reference proteome</keyword>
<dbReference type="SUPFAM" id="SSF48403">
    <property type="entry name" value="Ankyrin repeat"/>
    <property type="match status" value="1"/>
</dbReference>
<dbReference type="GeneID" id="43651128"/>
<dbReference type="SUPFAM" id="SSF53474">
    <property type="entry name" value="alpha/beta-Hydrolases"/>
    <property type="match status" value="1"/>
</dbReference>
<gene>
    <name evidence="4" type="ORF">BDV27DRAFT_127082</name>
</gene>
<dbReference type="Proteomes" id="UP000326268">
    <property type="component" value="Unassembled WGS sequence"/>
</dbReference>
<keyword evidence="1" id="KW-0677">Repeat</keyword>
<feature type="domain" description="Nephrocystin 3-like N-terminal" evidence="3">
    <location>
        <begin position="303"/>
        <end position="481"/>
    </location>
</feature>
<feature type="repeat" description="ANK" evidence="2">
    <location>
        <begin position="881"/>
        <end position="914"/>
    </location>
</feature>
<name>A0A5N7A614_9EURO</name>
<feature type="repeat" description="ANK" evidence="2">
    <location>
        <begin position="1054"/>
        <end position="1086"/>
    </location>
</feature>
<dbReference type="PANTHER" id="PTHR10039:SF14">
    <property type="entry name" value="NACHT DOMAIN-CONTAINING PROTEIN"/>
    <property type="match status" value="1"/>
</dbReference>
<reference evidence="4 5" key="1">
    <citation type="submission" date="2019-04" db="EMBL/GenBank/DDBJ databases">
        <title>Friends and foes A comparative genomics studyof 23 Aspergillus species from section Flavi.</title>
        <authorList>
            <consortium name="DOE Joint Genome Institute"/>
            <person name="Kjaerbolling I."/>
            <person name="Vesth T."/>
            <person name="Frisvad J.C."/>
            <person name="Nybo J.L."/>
            <person name="Theobald S."/>
            <person name="Kildgaard S."/>
            <person name="Isbrandt T."/>
            <person name="Kuo A."/>
            <person name="Sato A."/>
            <person name="Lyhne E.K."/>
            <person name="Kogle M.E."/>
            <person name="Wiebenga A."/>
            <person name="Kun R.S."/>
            <person name="Lubbers R.J."/>
            <person name="Makela M.R."/>
            <person name="Barry K."/>
            <person name="Chovatia M."/>
            <person name="Clum A."/>
            <person name="Daum C."/>
            <person name="Haridas S."/>
            <person name="He G."/>
            <person name="LaButti K."/>
            <person name="Lipzen A."/>
            <person name="Mondo S."/>
            <person name="Riley R."/>
            <person name="Salamov A."/>
            <person name="Simmons B.A."/>
            <person name="Magnuson J.K."/>
            <person name="Henrissat B."/>
            <person name="Mortensen U.H."/>
            <person name="Larsen T.O."/>
            <person name="Devries R.P."/>
            <person name="Grigoriev I.V."/>
            <person name="Machida M."/>
            <person name="Baker S.E."/>
            <person name="Andersen M.R."/>
        </authorList>
    </citation>
    <scope>NUCLEOTIDE SEQUENCE [LARGE SCALE GENOMIC DNA]</scope>
    <source>
        <strain evidence="4 5">CBS 763.97</strain>
    </source>
</reference>
<protein>
    <recommendedName>
        <fullName evidence="3">Nephrocystin 3-like N-terminal domain-containing protein</fullName>
    </recommendedName>
</protein>
<organism evidence="4 5">
    <name type="scientific">Aspergillus caelatus</name>
    <dbReference type="NCBI Taxonomy" id="61420"/>
    <lineage>
        <taxon>Eukaryota</taxon>
        <taxon>Fungi</taxon>
        <taxon>Dikarya</taxon>
        <taxon>Ascomycota</taxon>
        <taxon>Pezizomycotina</taxon>
        <taxon>Eurotiomycetes</taxon>
        <taxon>Eurotiomycetidae</taxon>
        <taxon>Eurotiales</taxon>
        <taxon>Aspergillaceae</taxon>
        <taxon>Aspergillus</taxon>
        <taxon>Aspergillus subgen. Circumdati</taxon>
    </lineage>
</organism>
<dbReference type="InterPro" id="IPR027417">
    <property type="entry name" value="P-loop_NTPase"/>
</dbReference>
<dbReference type="Gene3D" id="3.40.50.1820">
    <property type="entry name" value="alpha/beta hydrolase"/>
    <property type="match status" value="1"/>
</dbReference>
<dbReference type="InterPro" id="IPR029058">
    <property type="entry name" value="AB_hydrolase_fold"/>
</dbReference>
<dbReference type="SMART" id="SM00248">
    <property type="entry name" value="ANK"/>
    <property type="match status" value="10"/>
</dbReference>
<dbReference type="PANTHER" id="PTHR10039">
    <property type="entry name" value="AMELOGENIN"/>
    <property type="match status" value="1"/>
</dbReference>
<dbReference type="Gene3D" id="3.40.50.300">
    <property type="entry name" value="P-loop containing nucleotide triphosphate hydrolases"/>
    <property type="match status" value="1"/>
</dbReference>
<accession>A0A5N7A614</accession>
<dbReference type="RefSeq" id="XP_031928385.1">
    <property type="nucleotide sequence ID" value="XM_032066682.1"/>
</dbReference>
<evidence type="ECO:0000256" key="1">
    <source>
        <dbReference type="ARBA" id="ARBA00022737"/>
    </source>
</evidence>
<dbReference type="PROSITE" id="PS50088">
    <property type="entry name" value="ANK_REPEAT"/>
    <property type="match status" value="2"/>
</dbReference>
<evidence type="ECO:0000259" key="3">
    <source>
        <dbReference type="Pfam" id="PF24883"/>
    </source>
</evidence>
<dbReference type="Gene3D" id="1.25.40.20">
    <property type="entry name" value="Ankyrin repeat-containing domain"/>
    <property type="match status" value="2"/>
</dbReference>
<dbReference type="InterPro" id="IPR002110">
    <property type="entry name" value="Ankyrin_rpt"/>
</dbReference>
<proteinExistence type="predicted"/>
<dbReference type="EMBL" id="ML737633">
    <property type="protein sequence ID" value="KAE8365304.1"/>
    <property type="molecule type" value="Genomic_DNA"/>
</dbReference>
<dbReference type="PROSITE" id="PS50297">
    <property type="entry name" value="ANK_REP_REGION"/>
    <property type="match status" value="1"/>
</dbReference>
<dbReference type="InterPro" id="IPR036770">
    <property type="entry name" value="Ankyrin_rpt-contain_sf"/>
</dbReference>
<evidence type="ECO:0000313" key="4">
    <source>
        <dbReference type="EMBL" id="KAE8365304.1"/>
    </source>
</evidence>
<keyword evidence="2" id="KW-0040">ANK repeat</keyword>
<feature type="non-terminal residue" evidence="4">
    <location>
        <position position="1"/>
    </location>
</feature>
<dbReference type="SUPFAM" id="SSF52540">
    <property type="entry name" value="P-loop containing nucleoside triphosphate hydrolases"/>
    <property type="match status" value="1"/>
</dbReference>
<sequence>MTETSSKEHGLFRLYPRKYRAEQCAVDIVAIHGLGGNAFKTWTDSEGHLWLRDSLPKHVPRTRIMTYGYDSAVAFGRSRMNVGDFAVDLLTRLVMVRECDAERMRPLVFICHSLGGVVLKQALITASAVQNHYGAITKSTFGVIFMGTPHRGSRVATPARHIARIINATSLSSLVRSDLLAVLSMSSKELQDISQLSVPILKNLVIVSFYEQKPLGPTLIVEPVSAILGLPNERAIPVNTDHRKMAKVSPKHKQMYMPVWKGVSDLVEAAINENASQLRELLDVLYSVDYKQSQLAIRQPHSGTCDWLFNHGVFNNWALAKGSSMLWLVGSPGVGKSVITRHLVEGVLGGNDRTILPYDYIGASFFCSYKESASITECDILRSLLHQFLQAYPQCQDTVRRRLDIKLLNQQTERFQNWNLWRTIEDVLTLQGMQYCFICLDALEELPFETLHSLLEGFYSIVIRFSHSQPSHYLRVFVSSRPIPNLQRSLRAVHTIRIQPSDISPQIKKFLQDGVRDFAQQHKSFAHATNQSLRDKVACKIEERADGMFLWASIAWEDFKRGLLWNHDIVDEKLKQLESTSSGINSLYDRVIGKVDLAIRPDMWLIFESIALTGRSLSETELGVMLAVRRSQDHVAYSHQIHPFEALDEIIEENFPELVKIHDDGQISFTHLSFKEYLFQYWDETNPCRLRTARRELADACLTYLTLKDLVNDADSTDWLEIQKKYTLFQYAYNFHIYHLKFISNDNPLWLRYASLASQKSLFTVNWTGKKYWSPLRTVTDYVRSAPLVKKFVEYGYDVNEPWRSDHEHSALEYCCDERTGIDQEEFVATLLDAGANPNGLHYAMGVGETCLQHMIRTRAWRLYAMLLKCPRINLGLCNYRGQTVIHYMVQFGDCARLADILHMDGFDINAQDTGGNTALHDATTHSDIGKLKLLLEVNGVQLDIQDSQGRTPLTLASYWGLRKAALMLISCSRGLPTLENNEMSSIICAAMQDDECLTQILLEKFEFCNLDHHLDVSGRTVLHHAAINDWPRIIEQVLHHTSGVEILNRIDHSGGSALHHAAALGHTRCVQVLLERGASVRLQDRNGRTAAHAAADSGFKDTLVILLGAEDIDPCQRDHQGRNLVHWAASIDCVDVMEMIVRQWPHVELTRKDNLFQLPIDIANICKCANVGKFLEEEMERRGLIPSWLQAYNWGSMYNSPLLDVVPEEDLSAIDREARKAFELAEQKERNRVWEALHEQYPDVDWALTIRGFHCMAFEISIARTELAELYSQLDSICLAGAHFPSARKCLDSLARPLDRLQDIINSRDSNPVSTKGSWEQSQLDGIRAMTEVMRTMMDVVNLESDTDTALDESFMELSELYNELARAYRATKEPPAQIRWDAMDKLRMIRVELINMGLTGLSI</sequence>
<dbReference type="Pfam" id="PF12796">
    <property type="entry name" value="Ank_2"/>
    <property type="match status" value="2"/>
</dbReference>
<dbReference type="InterPro" id="IPR056884">
    <property type="entry name" value="NPHP3-like_N"/>
</dbReference>
<evidence type="ECO:0000256" key="2">
    <source>
        <dbReference type="PROSITE-ProRule" id="PRU00023"/>
    </source>
</evidence>